<evidence type="ECO:0000256" key="2">
    <source>
        <dbReference type="ARBA" id="ARBA00022692"/>
    </source>
</evidence>
<feature type="transmembrane region" description="Helical" evidence="7">
    <location>
        <begin position="130"/>
        <end position="152"/>
    </location>
</feature>
<organism evidence="9 10">
    <name type="scientific">Trematosphaeria pertusa</name>
    <dbReference type="NCBI Taxonomy" id="390896"/>
    <lineage>
        <taxon>Eukaryota</taxon>
        <taxon>Fungi</taxon>
        <taxon>Dikarya</taxon>
        <taxon>Ascomycota</taxon>
        <taxon>Pezizomycotina</taxon>
        <taxon>Dothideomycetes</taxon>
        <taxon>Pleosporomycetidae</taxon>
        <taxon>Pleosporales</taxon>
        <taxon>Massarineae</taxon>
        <taxon>Trematosphaeriaceae</taxon>
        <taxon>Trematosphaeria</taxon>
    </lineage>
</organism>
<dbReference type="InterPro" id="IPR049326">
    <property type="entry name" value="Rhodopsin_dom_fungi"/>
</dbReference>
<name>A0A6A6IDT8_9PLEO</name>
<feature type="transmembrane region" description="Helical" evidence="7">
    <location>
        <begin position="205"/>
        <end position="226"/>
    </location>
</feature>
<comment type="subcellular location">
    <subcellularLocation>
        <location evidence="1">Membrane</location>
        <topology evidence="1">Multi-pass membrane protein</topology>
    </subcellularLocation>
</comment>
<dbReference type="InterPro" id="IPR052337">
    <property type="entry name" value="SAT4-like"/>
</dbReference>
<comment type="similarity">
    <text evidence="5">Belongs to the SAT4 family.</text>
</comment>
<keyword evidence="10" id="KW-1185">Reference proteome</keyword>
<dbReference type="OrthoDB" id="5329176at2759"/>
<sequence>MAMSTAEEANRDACTGVATAFTIVSIVIVGLRVYARTVVVRNFGKDDWAMLGALLFTIAYLVAIFVLRANGMGFSGAVLSLDQMTVLIKTTLAIEIMYYVLIFCVKVSILFFYLRIAANKSFELGCKATIYFLAVFTVVCVIACVTQCVPLHKMWDFLGVVQGHCINTTALFYSTSAINIITDIWIIALPIKTLWSIQRPTHEKFALIFVFSLGIFSCIASIVRLHSIRIYTQSPDPFYDSVPINLWSMIEVNIGIWCASIPALKALITHRRRGDTQASGAYKYHSRDKSGAKISGGMIGGSGGSSSARSQGMPVDIYDLKTFEETGSVQSPQQAVRKKSNVDSEWSADSQERIIEHARV</sequence>
<dbReference type="Proteomes" id="UP000800094">
    <property type="component" value="Unassembled WGS sequence"/>
</dbReference>
<feature type="domain" description="Rhodopsin" evidence="8">
    <location>
        <begin position="31"/>
        <end position="269"/>
    </location>
</feature>
<evidence type="ECO:0000259" key="8">
    <source>
        <dbReference type="Pfam" id="PF20684"/>
    </source>
</evidence>
<reference evidence="9" key="1">
    <citation type="journal article" date="2020" name="Stud. Mycol.">
        <title>101 Dothideomycetes genomes: a test case for predicting lifestyles and emergence of pathogens.</title>
        <authorList>
            <person name="Haridas S."/>
            <person name="Albert R."/>
            <person name="Binder M."/>
            <person name="Bloem J."/>
            <person name="Labutti K."/>
            <person name="Salamov A."/>
            <person name="Andreopoulos B."/>
            <person name="Baker S."/>
            <person name="Barry K."/>
            <person name="Bills G."/>
            <person name="Bluhm B."/>
            <person name="Cannon C."/>
            <person name="Castanera R."/>
            <person name="Culley D."/>
            <person name="Daum C."/>
            <person name="Ezra D."/>
            <person name="Gonzalez J."/>
            <person name="Henrissat B."/>
            <person name="Kuo A."/>
            <person name="Liang C."/>
            <person name="Lipzen A."/>
            <person name="Lutzoni F."/>
            <person name="Magnuson J."/>
            <person name="Mondo S."/>
            <person name="Nolan M."/>
            <person name="Ohm R."/>
            <person name="Pangilinan J."/>
            <person name="Park H.-J."/>
            <person name="Ramirez L."/>
            <person name="Alfaro M."/>
            <person name="Sun H."/>
            <person name="Tritt A."/>
            <person name="Yoshinaga Y."/>
            <person name="Zwiers L.-H."/>
            <person name="Turgeon B."/>
            <person name="Goodwin S."/>
            <person name="Spatafora J."/>
            <person name="Crous P."/>
            <person name="Grigoriev I."/>
        </authorList>
    </citation>
    <scope>NUCLEOTIDE SEQUENCE</scope>
    <source>
        <strain evidence="9">CBS 122368</strain>
    </source>
</reference>
<proteinExistence type="inferred from homology"/>
<keyword evidence="2 7" id="KW-0812">Transmembrane</keyword>
<evidence type="ECO:0000313" key="9">
    <source>
        <dbReference type="EMBL" id="KAF2248379.1"/>
    </source>
</evidence>
<feature type="transmembrane region" description="Helical" evidence="7">
    <location>
        <begin position="15"/>
        <end position="35"/>
    </location>
</feature>
<dbReference type="GO" id="GO:0016020">
    <property type="term" value="C:membrane"/>
    <property type="evidence" value="ECO:0007669"/>
    <property type="project" value="UniProtKB-SubCell"/>
</dbReference>
<dbReference type="Pfam" id="PF20684">
    <property type="entry name" value="Fung_rhodopsin"/>
    <property type="match status" value="1"/>
</dbReference>
<evidence type="ECO:0000256" key="7">
    <source>
        <dbReference type="SAM" id="Phobius"/>
    </source>
</evidence>
<feature type="compositionally biased region" description="Basic and acidic residues" evidence="6">
    <location>
        <begin position="350"/>
        <end position="360"/>
    </location>
</feature>
<feature type="transmembrane region" description="Helical" evidence="7">
    <location>
        <begin position="96"/>
        <end position="118"/>
    </location>
</feature>
<evidence type="ECO:0000256" key="6">
    <source>
        <dbReference type="SAM" id="MobiDB-lite"/>
    </source>
</evidence>
<gene>
    <name evidence="9" type="ORF">BU26DRAFT_332424</name>
</gene>
<keyword evidence="3 7" id="KW-1133">Transmembrane helix</keyword>
<dbReference type="AlphaFoldDB" id="A0A6A6IDT8"/>
<evidence type="ECO:0000256" key="4">
    <source>
        <dbReference type="ARBA" id="ARBA00023136"/>
    </source>
</evidence>
<feature type="transmembrane region" description="Helical" evidence="7">
    <location>
        <begin position="47"/>
        <end position="67"/>
    </location>
</feature>
<dbReference type="RefSeq" id="XP_033683383.1">
    <property type="nucleotide sequence ID" value="XM_033822204.1"/>
</dbReference>
<dbReference type="GeneID" id="54575534"/>
<keyword evidence="4 7" id="KW-0472">Membrane</keyword>
<evidence type="ECO:0000256" key="1">
    <source>
        <dbReference type="ARBA" id="ARBA00004141"/>
    </source>
</evidence>
<dbReference type="EMBL" id="ML987196">
    <property type="protein sequence ID" value="KAF2248379.1"/>
    <property type="molecule type" value="Genomic_DNA"/>
</dbReference>
<dbReference type="PANTHER" id="PTHR33048:SF123">
    <property type="entry name" value="INTEGRAL MEMBRANE PROTEIN"/>
    <property type="match status" value="1"/>
</dbReference>
<feature type="region of interest" description="Disordered" evidence="6">
    <location>
        <begin position="326"/>
        <end position="360"/>
    </location>
</feature>
<evidence type="ECO:0000313" key="10">
    <source>
        <dbReference type="Proteomes" id="UP000800094"/>
    </source>
</evidence>
<evidence type="ECO:0000256" key="5">
    <source>
        <dbReference type="ARBA" id="ARBA00038359"/>
    </source>
</evidence>
<evidence type="ECO:0000256" key="3">
    <source>
        <dbReference type="ARBA" id="ARBA00022989"/>
    </source>
</evidence>
<dbReference type="PANTHER" id="PTHR33048">
    <property type="entry name" value="PTH11-LIKE INTEGRAL MEMBRANE PROTEIN (AFU_ORTHOLOGUE AFUA_5G11245)"/>
    <property type="match status" value="1"/>
</dbReference>
<feature type="transmembrane region" description="Helical" evidence="7">
    <location>
        <begin position="172"/>
        <end position="193"/>
    </location>
</feature>
<accession>A0A6A6IDT8</accession>
<protein>
    <recommendedName>
        <fullName evidence="8">Rhodopsin domain-containing protein</fullName>
    </recommendedName>
</protein>
<feature type="transmembrane region" description="Helical" evidence="7">
    <location>
        <begin position="246"/>
        <end position="264"/>
    </location>
</feature>